<evidence type="ECO:0000256" key="6">
    <source>
        <dbReference type="ARBA" id="ARBA00023136"/>
    </source>
</evidence>
<protein>
    <recommendedName>
        <fullName evidence="9">Major facilitator superfamily (MFS) profile domain-containing protein</fullName>
    </recommendedName>
</protein>
<proteinExistence type="inferred from homology"/>
<evidence type="ECO:0000313" key="10">
    <source>
        <dbReference type="EMBL" id="ETS73364.1"/>
    </source>
</evidence>
<feature type="transmembrane region" description="Helical" evidence="8">
    <location>
        <begin position="513"/>
        <end position="540"/>
    </location>
</feature>
<feature type="compositionally biased region" description="Low complexity" evidence="7">
    <location>
        <begin position="1"/>
        <end position="13"/>
    </location>
</feature>
<sequence length="556" mass="59193">MSATPESTTSSPPDTQRDGMRTTKEDTDPGSSTQSVDKGRTLRGLRWFVVCASLYVTCALYGLDTTIAADVQGPVIASLGHVEQLAWVGAGFPLGSVCVILLLGRLYELFNLKWNYILTVLLFEIGSAICGSAPTMNALIVGRVIAGAGGSGIYLGSLQYIAVMTGDKERGLYMSLVGAAWGAGAVLGPVIGGAFAVSSATWRWAFYINLVIGAISAPGFVFYLPSIHPSQGVGVRDRLVSIDWAGFILGTGTWVTFLLAFTMAGGQWPWDDRRTITVFVVFGVILVFYVLQQYFAWMTTPARRLFPAHLLRDRTQVLLYISTAAGTTILFVVVYYIPIYFQFVNNDQALMAAVRLLPFIVFGVAVNLISGSFLHFIKIYMVLYLTAGAFTVAGGGPLVVYLDPSTSTSTIYGLTILIAVGAGLSMTISYTVATLTLKPEQAAAGISMQNVAQIGGQVIALAIAGQIYQSVGIRNLEAALAGHGFSDAEIRGATAGVQNALFQKLDGDLREKAIMAIAQAMQMTFVMVPIAGGVVLLAGLCMKRERLFGKVVAVGA</sequence>
<dbReference type="OMA" id="LCMKRER"/>
<dbReference type="InterPro" id="IPR011701">
    <property type="entry name" value="MFS"/>
</dbReference>
<dbReference type="OrthoDB" id="10021397at2759"/>
<dbReference type="AlphaFoldDB" id="W3WHV8"/>
<feature type="region of interest" description="Disordered" evidence="7">
    <location>
        <begin position="1"/>
        <end position="37"/>
    </location>
</feature>
<name>W3WHV8_PESFW</name>
<dbReference type="Gene3D" id="1.20.1250.20">
    <property type="entry name" value="MFS general substrate transporter like domains"/>
    <property type="match status" value="1"/>
</dbReference>
<dbReference type="InterPro" id="IPR036259">
    <property type="entry name" value="MFS_trans_sf"/>
</dbReference>
<organism evidence="10 11">
    <name type="scientific">Pestalotiopsis fici (strain W106-1 / CGMCC3.15140)</name>
    <dbReference type="NCBI Taxonomy" id="1229662"/>
    <lineage>
        <taxon>Eukaryota</taxon>
        <taxon>Fungi</taxon>
        <taxon>Dikarya</taxon>
        <taxon>Ascomycota</taxon>
        <taxon>Pezizomycotina</taxon>
        <taxon>Sordariomycetes</taxon>
        <taxon>Xylariomycetidae</taxon>
        <taxon>Amphisphaeriales</taxon>
        <taxon>Sporocadaceae</taxon>
        <taxon>Pestalotiopsis</taxon>
    </lineage>
</organism>
<feature type="transmembrane region" description="Helical" evidence="8">
    <location>
        <begin position="276"/>
        <end position="296"/>
    </location>
</feature>
<dbReference type="RefSeq" id="XP_007841741.1">
    <property type="nucleotide sequence ID" value="XM_007843550.1"/>
</dbReference>
<dbReference type="SUPFAM" id="SSF103473">
    <property type="entry name" value="MFS general substrate transporter"/>
    <property type="match status" value="1"/>
</dbReference>
<feature type="transmembrane region" description="Helical" evidence="8">
    <location>
        <begin position="381"/>
        <end position="402"/>
    </location>
</feature>
<keyword evidence="5 8" id="KW-1133">Transmembrane helix</keyword>
<feature type="transmembrane region" description="Helical" evidence="8">
    <location>
        <begin position="349"/>
        <end position="369"/>
    </location>
</feature>
<dbReference type="PANTHER" id="PTHR23501">
    <property type="entry name" value="MAJOR FACILITATOR SUPERFAMILY"/>
    <property type="match status" value="1"/>
</dbReference>
<evidence type="ECO:0000256" key="4">
    <source>
        <dbReference type="ARBA" id="ARBA00022692"/>
    </source>
</evidence>
<keyword evidence="4 8" id="KW-0812">Transmembrane</keyword>
<evidence type="ECO:0000256" key="5">
    <source>
        <dbReference type="ARBA" id="ARBA00022989"/>
    </source>
</evidence>
<dbReference type="GeneID" id="19279982"/>
<dbReference type="GO" id="GO:0022857">
    <property type="term" value="F:transmembrane transporter activity"/>
    <property type="evidence" value="ECO:0007669"/>
    <property type="project" value="InterPro"/>
</dbReference>
<feature type="transmembrane region" description="Helical" evidence="8">
    <location>
        <begin position="140"/>
        <end position="161"/>
    </location>
</feature>
<feature type="transmembrane region" description="Helical" evidence="8">
    <location>
        <begin position="317"/>
        <end position="337"/>
    </location>
</feature>
<comment type="similarity">
    <text evidence="2">Belongs to the major facilitator superfamily. TCR/Tet family.</text>
</comment>
<dbReference type="InParanoid" id="W3WHV8"/>
<feature type="transmembrane region" description="Helical" evidence="8">
    <location>
        <begin position="84"/>
        <end position="104"/>
    </location>
</feature>
<keyword evidence="6 8" id="KW-0472">Membrane</keyword>
<dbReference type="InterPro" id="IPR020846">
    <property type="entry name" value="MFS_dom"/>
</dbReference>
<feature type="transmembrane region" description="Helical" evidence="8">
    <location>
        <begin position="45"/>
        <end position="64"/>
    </location>
</feature>
<evidence type="ECO:0000256" key="3">
    <source>
        <dbReference type="ARBA" id="ARBA00022448"/>
    </source>
</evidence>
<evidence type="ECO:0000256" key="7">
    <source>
        <dbReference type="SAM" id="MobiDB-lite"/>
    </source>
</evidence>
<dbReference type="Pfam" id="PF07690">
    <property type="entry name" value="MFS_1"/>
    <property type="match status" value="1"/>
</dbReference>
<dbReference type="KEGG" id="pfy:PFICI_14969"/>
<evidence type="ECO:0000256" key="2">
    <source>
        <dbReference type="ARBA" id="ARBA00007520"/>
    </source>
</evidence>
<evidence type="ECO:0000256" key="1">
    <source>
        <dbReference type="ARBA" id="ARBA00004141"/>
    </source>
</evidence>
<feature type="transmembrane region" description="Helical" evidence="8">
    <location>
        <begin position="173"/>
        <end position="198"/>
    </location>
</feature>
<dbReference type="PROSITE" id="PS50850">
    <property type="entry name" value="MFS"/>
    <property type="match status" value="1"/>
</dbReference>
<feature type="transmembrane region" description="Helical" evidence="8">
    <location>
        <begin position="116"/>
        <end position="134"/>
    </location>
</feature>
<reference evidence="11" key="1">
    <citation type="journal article" date="2015" name="BMC Genomics">
        <title>Genomic and transcriptomic analysis of the endophytic fungus Pestalotiopsis fici reveals its lifestyle and high potential for synthesis of natural products.</title>
        <authorList>
            <person name="Wang X."/>
            <person name="Zhang X."/>
            <person name="Liu L."/>
            <person name="Xiang M."/>
            <person name="Wang W."/>
            <person name="Sun X."/>
            <person name="Che Y."/>
            <person name="Guo L."/>
            <person name="Liu G."/>
            <person name="Guo L."/>
            <person name="Wang C."/>
            <person name="Yin W.B."/>
            <person name="Stadler M."/>
            <person name="Zhang X."/>
            <person name="Liu X."/>
        </authorList>
    </citation>
    <scope>NUCLEOTIDE SEQUENCE [LARGE SCALE GENOMIC DNA]</scope>
    <source>
        <strain evidence="11">W106-1 / CGMCC3.15140</strain>
    </source>
</reference>
<feature type="transmembrane region" description="Helical" evidence="8">
    <location>
        <begin position="449"/>
        <end position="468"/>
    </location>
</feature>
<gene>
    <name evidence="10" type="ORF">PFICI_14969</name>
</gene>
<comment type="subcellular location">
    <subcellularLocation>
        <location evidence="1">Membrane</location>
        <topology evidence="1">Multi-pass membrane protein</topology>
    </subcellularLocation>
</comment>
<dbReference type="PANTHER" id="PTHR23501:SF12">
    <property type="entry name" value="MAJOR FACILITATOR SUPERFAMILY (MFS) PROFILE DOMAIN-CONTAINING PROTEIN-RELATED"/>
    <property type="match status" value="1"/>
</dbReference>
<feature type="compositionally biased region" description="Basic and acidic residues" evidence="7">
    <location>
        <begin position="15"/>
        <end position="27"/>
    </location>
</feature>
<dbReference type="eggNOG" id="KOG0254">
    <property type="taxonomic scope" value="Eukaryota"/>
</dbReference>
<accession>W3WHV8</accession>
<dbReference type="EMBL" id="KI912122">
    <property type="protein sequence ID" value="ETS73364.1"/>
    <property type="molecule type" value="Genomic_DNA"/>
</dbReference>
<dbReference type="GO" id="GO:0005886">
    <property type="term" value="C:plasma membrane"/>
    <property type="evidence" value="ECO:0007669"/>
    <property type="project" value="TreeGrafter"/>
</dbReference>
<feature type="transmembrane region" description="Helical" evidence="8">
    <location>
        <begin position="204"/>
        <end position="224"/>
    </location>
</feature>
<evidence type="ECO:0000259" key="9">
    <source>
        <dbReference type="PROSITE" id="PS50850"/>
    </source>
</evidence>
<keyword evidence="3" id="KW-0813">Transport</keyword>
<keyword evidence="11" id="KW-1185">Reference proteome</keyword>
<dbReference type="Proteomes" id="UP000030651">
    <property type="component" value="Unassembled WGS sequence"/>
</dbReference>
<feature type="transmembrane region" description="Helical" evidence="8">
    <location>
        <begin position="414"/>
        <end position="437"/>
    </location>
</feature>
<evidence type="ECO:0000313" key="11">
    <source>
        <dbReference type="Proteomes" id="UP000030651"/>
    </source>
</evidence>
<dbReference type="HOGENOM" id="CLU_000960_22_1_1"/>
<evidence type="ECO:0000256" key="8">
    <source>
        <dbReference type="SAM" id="Phobius"/>
    </source>
</evidence>
<feature type="transmembrane region" description="Helical" evidence="8">
    <location>
        <begin position="244"/>
        <end position="264"/>
    </location>
</feature>
<feature type="domain" description="Major facilitator superfamily (MFS) profile" evidence="9">
    <location>
        <begin position="50"/>
        <end position="547"/>
    </location>
</feature>